<protein>
    <submittedName>
        <fullName evidence="1">Uncharacterized protein</fullName>
    </submittedName>
</protein>
<evidence type="ECO:0000313" key="1">
    <source>
        <dbReference type="EMBL" id="CYV52059.1"/>
    </source>
</evidence>
<proteinExistence type="predicted"/>
<dbReference type="Proteomes" id="UP000074825">
    <property type="component" value="Unassembled WGS sequence"/>
</dbReference>
<sequence>MKIMTTFFKTFKWLNYYNIFWYSLTTILVLMLPCSVLDGLVGIGISIPIFTIGLAIMTPIFYFNAFLLLLSILVPFIASKGDIDFFKSLRATHKIRRYARFEQGKKSNTVIATTATEAEKNLANAAVKTLTVTYYQKIAIVSIKLPENYGAQQLLLEKLPGIKNKLNALNNGYQFSDLTPEDDRLYSAIGRRTY</sequence>
<dbReference type="AlphaFoldDB" id="A0A0Z8JDX6"/>
<gene>
    <name evidence="1" type="ORF">ERS132444_00553</name>
</gene>
<name>A0A0Z8JDX6_STRSU</name>
<dbReference type="RefSeq" id="WP_044687189.1">
    <property type="nucleotide sequence ID" value="NZ_CEDN01000012.1"/>
</dbReference>
<accession>A0A0Z8JDX6</accession>
<organism evidence="1 2">
    <name type="scientific">Streptococcus suis</name>
    <dbReference type="NCBI Taxonomy" id="1307"/>
    <lineage>
        <taxon>Bacteria</taxon>
        <taxon>Bacillati</taxon>
        <taxon>Bacillota</taxon>
        <taxon>Bacilli</taxon>
        <taxon>Lactobacillales</taxon>
        <taxon>Streptococcaceae</taxon>
        <taxon>Streptococcus</taxon>
    </lineage>
</organism>
<dbReference type="EMBL" id="FIIF01000003">
    <property type="protein sequence ID" value="CYV52059.1"/>
    <property type="molecule type" value="Genomic_DNA"/>
</dbReference>
<evidence type="ECO:0000313" key="2">
    <source>
        <dbReference type="Proteomes" id="UP000074825"/>
    </source>
</evidence>
<reference evidence="1 2" key="1">
    <citation type="submission" date="2016-02" db="EMBL/GenBank/DDBJ databases">
        <authorList>
            <consortium name="Pathogen Informatics"/>
        </authorList>
    </citation>
    <scope>NUCLEOTIDE SEQUENCE [LARGE SCALE GENOMIC DNA]</scope>
    <source>
        <strain evidence="1 2">LSS82</strain>
    </source>
</reference>